<evidence type="ECO:0008006" key="4">
    <source>
        <dbReference type="Google" id="ProtNLM"/>
    </source>
</evidence>
<protein>
    <recommendedName>
        <fullName evidence="4">Excreted virulence factor EspC (Type VII ESX diderm)</fullName>
    </recommendedName>
</protein>
<evidence type="ECO:0000313" key="2">
    <source>
        <dbReference type="EMBL" id="QLY31923.1"/>
    </source>
</evidence>
<sequence>MSGSNALSVDIEGLRGAAATLRDGSATLRRQSRRVDDHAFGGSGEQAGRNYARQGSAVHSGFEHVADCLRNWGMALAATADVFDSAASEYQRLDRERAARISGG</sequence>
<keyword evidence="3" id="KW-1185">Reference proteome</keyword>
<organism evidence="2 3">
    <name type="scientific">Nocardia huaxiensis</name>
    <dbReference type="NCBI Taxonomy" id="2755382"/>
    <lineage>
        <taxon>Bacteria</taxon>
        <taxon>Bacillati</taxon>
        <taxon>Actinomycetota</taxon>
        <taxon>Actinomycetes</taxon>
        <taxon>Mycobacteriales</taxon>
        <taxon>Nocardiaceae</taxon>
        <taxon>Nocardia</taxon>
    </lineage>
</organism>
<name>A0A7D6ZP15_9NOCA</name>
<gene>
    <name evidence="2" type="ORF">H0264_06365</name>
</gene>
<feature type="region of interest" description="Disordered" evidence="1">
    <location>
        <begin position="23"/>
        <end position="56"/>
    </location>
</feature>
<dbReference type="AlphaFoldDB" id="A0A7D6ZP15"/>
<proteinExistence type="predicted"/>
<evidence type="ECO:0000313" key="3">
    <source>
        <dbReference type="Proteomes" id="UP000515512"/>
    </source>
</evidence>
<dbReference type="KEGG" id="nhu:H0264_06365"/>
<dbReference type="EMBL" id="CP059399">
    <property type="protein sequence ID" value="QLY31923.1"/>
    <property type="molecule type" value="Genomic_DNA"/>
</dbReference>
<reference evidence="2 3" key="1">
    <citation type="submission" date="2020-07" db="EMBL/GenBank/DDBJ databases">
        <authorList>
            <person name="Zhuang K."/>
            <person name="Ran Y."/>
        </authorList>
    </citation>
    <scope>NUCLEOTIDE SEQUENCE [LARGE SCALE GENOMIC DNA]</scope>
    <source>
        <strain evidence="2 3">WCH-YHL-001</strain>
    </source>
</reference>
<dbReference type="Proteomes" id="UP000515512">
    <property type="component" value="Chromosome"/>
</dbReference>
<dbReference type="RefSeq" id="WP_181583098.1">
    <property type="nucleotide sequence ID" value="NZ_CP059399.1"/>
</dbReference>
<accession>A0A7D6ZP15</accession>
<evidence type="ECO:0000256" key="1">
    <source>
        <dbReference type="SAM" id="MobiDB-lite"/>
    </source>
</evidence>